<dbReference type="GO" id="GO:0008270">
    <property type="term" value="F:zinc ion binding"/>
    <property type="evidence" value="ECO:0007669"/>
    <property type="project" value="UniProtKB-KW"/>
</dbReference>
<dbReference type="InterPro" id="IPR013083">
    <property type="entry name" value="Znf_RING/FYVE/PHD"/>
</dbReference>
<feature type="coiled-coil region" evidence="5">
    <location>
        <begin position="197"/>
        <end position="231"/>
    </location>
</feature>
<evidence type="ECO:0000259" key="6">
    <source>
        <dbReference type="PROSITE" id="PS50089"/>
    </source>
</evidence>
<dbReference type="Gene3D" id="3.30.160.60">
    <property type="entry name" value="Classic Zinc Finger"/>
    <property type="match status" value="1"/>
</dbReference>
<dbReference type="Proteomes" id="UP000695023">
    <property type="component" value="Unplaced"/>
</dbReference>
<evidence type="ECO:0000313" key="10">
    <source>
        <dbReference type="RefSeq" id="XP_005724796.1"/>
    </source>
</evidence>
<reference evidence="10" key="1">
    <citation type="submission" date="2025-08" db="UniProtKB">
        <authorList>
            <consortium name="RefSeq"/>
        </authorList>
    </citation>
    <scope>IDENTIFICATION</scope>
</reference>
<feature type="domain" description="RING-type" evidence="6">
    <location>
        <begin position="11"/>
        <end position="51"/>
    </location>
</feature>
<dbReference type="Pfam" id="PF00622">
    <property type="entry name" value="SPRY"/>
    <property type="match status" value="1"/>
</dbReference>
<proteinExistence type="predicted"/>
<dbReference type="InterPro" id="IPR043136">
    <property type="entry name" value="B30.2/SPRY_sf"/>
</dbReference>
<evidence type="ECO:0000256" key="5">
    <source>
        <dbReference type="SAM" id="Coils"/>
    </source>
</evidence>
<gene>
    <name evidence="10" type="primary">LOC102194692</name>
</gene>
<dbReference type="InterPro" id="IPR050143">
    <property type="entry name" value="TRIM/RBCC"/>
</dbReference>
<keyword evidence="3" id="KW-0862">Zinc</keyword>
<keyword evidence="1" id="KW-0479">Metal-binding</keyword>
<protein>
    <submittedName>
        <fullName evidence="10">Nuclear factor 7, ovary-like</fullName>
    </submittedName>
</protein>
<dbReference type="AlphaFoldDB" id="A0A9Y3R108"/>
<dbReference type="PROSITE" id="PS00518">
    <property type="entry name" value="ZF_RING_1"/>
    <property type="match status" value="1"/>
</dbReference>
<evidence type="ECO:0000256" key="1">
    <source>
        <dbReference type="ARBA" id="ARBA00022723"/>
    </source>
</evidence>
<keyword evidence="9" id="KW-1185">Reference proteome</keyword>
<feature type="domain" description="B box-type" evidence="7">
    <location>
        <begin position="83"/>
        <end position="124"/>
    </location>
</feature>
<organism evidence="9 10">
    <name type="scientific">Pundamilia nyererei</name>
    <dbReference type="NCBI Taxonomy" id="303518"/>
    <lineage>
        <taxon>Eukaryota</taxon>
        <taxon>Metazoa</taxon>
        <taxon>Chordata</taxon>
        <taxon>Craniata</taxon>
        <taxon>Vertebrata</taxon>
        <taxon>Euteleostomi</taxon>
        <taxon>Actinopterygii</taxon>
        <taxon>Neopterygii</taxon>
        <taxon>Teleostei</taxon>
        <taxon>Neoteleostei</taxon>
        <taxon>Acanthomorphata</taxon>
        <taxon>Ovalentaria</taxon>
        <taxon>Cichlomorphae</taxon>
        <taxon>Cichliformes</taxon>
        <taxon>Cichlidae</taxon>
        <taxon>African cichlids</taxon>
        <taxon>Pseudocrenilabrinae</taxon>
        <taxon>Haplochromini</taxon>
        <taxon>Pundamilia</taxon>
    </lineage>
</organism>
<dbReference type="SMART" id="SM00184">
    <property type="entry name" value="RING"/>
    <property type="match status" value="1"/>
</dbReference>
<dbReference type="InterPro" id="IPR003877">
    <property type="entry name" value="SPRY_dom"/>
</dbReference>
<feature type="domain" description="B30.2/SPRY" evidence="8">
    <location>
        <begin position="273"/>
        <end position="460"/>
    </location>
</feature>
<dbReference type="Gene3D" id="2.60.120.920">
    <property type="match status" value="1"/>
</dbReference>
<evidence type="ECO:0000259" key="8">
    <source>
        <dbReference type="PROSITE" id="PS50188"/>
    </source>
</evidence>
<evidence type="ECO:0000256" key="2">
    <source>
        <dbReference type="ARBA" id="ARBA00022771"/>
    </source>
</evidence>
<dbReference type="PROSITE" id="PS50188">
    <property type="entry name" value="B302_SPRY"/>
    <property type="match status" value="1"/>
</dbReference>
<dbReference type="InterPro" id="IPR001870">
    <property type="entry name" value="B30.2/SPRY"/>
</dbReference>
<evidence type="ECO:0000259" key="7">
    <source>
        <dbReference type="PROSITE" id="PS50119"/>
    </source>
</evidence>
<dbReference type="PROSITE" id="PS50089">
    <property type="entry name" value="ZF_RING_2"/>
    <property type="match status" value="1"/>
</dbReference>
<sequence length="462" mass="52769">MTTQSEDHLSCPVCHDIFEDPVILSCSHSFCKACLQRWWLDKPIKQCPVCKTISLQSNPPRNLALKNLCEAYLQNTDQRASRGSQTLCTVHSENLRLFCLDHQEPACVVCRDSAVHVNHRFSPINEAAHTHKQELQECLKPLKEKLKLYEEVKGKCVQTAEHISVQTQETEKQIKQQFTRLRQFLQNEEDARIAALKDEEKQKSQKMKVKIETLSRKIADLSGTIRATEREVRAEDISFLHNYKAAVKRVQQLSVLDVPQLVSGALIDVAEHLGNLSFNIWSNMKDIISYTPVILDPNTAHPDLILSENLTSVRRARKQKVPENPERIYLYPSVLGSEGFNSDIHSWDAEVGDSPVWALGVFSRSANSEDKKCNLLKLVFCDGEYTANSSDGPPTVLSIRKRFQRIRVHLDWAKGKLSFSDPDTDTHIHTFRHTFTETQFPYFNSVNPHPLKISQRPLHVVM</sequence>
<keyword evidence="5" id="KW-0175">Coiled coil</keyword>
<dbReference type="SUPFAM" id="SSF57845">
    <property type="entry name" value="B-box zinc-binding domain"/>
    <property type="match status" value="1"/>
</dbReference>
<dbReference type="InterPro" id="IPR017907">
    <property type="entry name" value="Znf_RING_CS"/>
</dbReference>
<dbReference type="PANTHER" id="PTHR24103">
    <property type="entry name" value="E3 UBIQUITIN-PROTEIN LIGASE TRIM"/>
    <property type="match status" value="1"/>
</dbReference>
<dbReference type="InterPro" id="IPR001841">
    <property type="entry name" value="Znf_RING"/>
</dbReference>
<evidence type="ECO:0000256" key="4">
    <source>
        <dbReference type="PROSITE-ProRule" id="PRU00024"/>
    </source>
</evidence>
<dbReference type="PRINTS" id="PR01407">
    <property type="entry name" value="BUTYPHLNCDUF"/>
</dbReference>
<dbReference type="SUPFAM" id="SSF57850">
    <property type="entry name" value="RING/U-box"/>
    <property type="match status" value="1"/>
</dbReference>
<dbReference type="InterPro" id="IPR013320">
    <property type="entry name" value="ConA-like_dom_sf"/>
</dbReference>
<dbReference type="GeneID" id="102194692"/>
<dbReference type="InterPro" id="IPR000315">
    <property type="entry name" value="Znf_B-box"/>
</dbReference>
<dbReference type="SMART" id="SM00589">
    <property type="entry name" value="PRY"/>
    <property type="match status" value="1"/>
</dbReference>
<dbReference type="CDD" id="cd12893">
    <property type="entry name" value="SPRY_PRY_TRIM35"/>
    <property type="match status" value="1"/>
</dbReference>
<dbReference type="InterPro" id="IPR003879">
    <property type="entry name" value="Butyrophylin_SPRY"/>
</dbReference>
<dbReference type="Pfam" id="PF00643">
    <property type="entry name" value="zf-B_box"/>
    <property type="match status" value="1"/>
</dbReference>
<dbReference type="Gene3D" id="3.30.40.10">
    <property type="entry name" value="Zinc/RING finger domain, C3HC4 (zinc finger)"/>
    <property type="match status" value="1"/>
</dbReference>
<evidence type="ECO:0000313" key="9">
    <source>
        <dbReference type="Proteomes" id="UP000695023"/>
    </source>
</evidence>
<dbReference type="RefSeq" id="XP_005724796.1">
    <property type="nucleotide sequence ID" value="XM_005724739.1"/>
</dbReference>
<evidence type="ECO:0000256" key="3">
    <source>
        <dbReference type="ARBA" id="ARBA00022833"/>
    </source>
</evidence>
<dbReference type="Pfam" id="PF13923">
    <property type="entry name" value="zf-C3HC4_2"/>
    <property type="match status" value="1"/>
</dbReference>
<dbReference type="SUPFAM" id="SSF49899">
    <property type="entry name" value="Concanavalin A-like lectins/glucanases"/>
    <property type="match status" value="1"/>
</dbReference>
<dbReference type="InterPro" id="IPR006574">
    <property type="entry name" value="PRY"/>
</dbReference>
<name>A0A9Y3R108_9CICH</name>
<dbReference type="SMART" id="SM00336">
    <property type="entry name" value="BBOX"/>
    <property type="match status" value="1"/>
</dbReference>
<keyword evidence="2 4" id="KW-0863">Zinc-finger</keyword>
<dbReference type="Pfam" id="PF13765">
    <property type="entry name" value="PRY"/>
    <property type="match status" value="1"/>
</dbReference>
<accession>A0A9Y3R108</accession>
<dbReference type="PROSITE" id="PS50119">
    <property type="entry name" value="ZF_BBOX"/>
    <property type="match status" value="1"/>
</dbReference>